<dbReference type="EMBL" id="LKCN02000003">
    <property type="protein sequence ID" value="RCI14745.1"/>
    <property type="molecule type" value="Genomic_DNA"/>
</dbReference>
<proteinExistence type="predicted"/>
<organism evidence="1 2">
    <name type="scientific">Ophiocordyceps polyrhachis-furcata BCC 54312</name>
    <dbReference type="NCBI Taxonomy" id="1330021"/>
    <lineage>
        <taxon>Eukaryota</taxon>
        <taxon>Fungi</taxon>
        <taxon>Dikarya</taxon>
        <taxon>Ascomycota</taxon>
        <taxon>Pezizomycotina</taxon>
        <taxon>Sordariomycetes</taxon>
        <taxon>Hypocreomycetidae</taxon>
        <taxon>Hypocreales</taxon>
        <taxon>Ophiocordycipitaceae</taxon>
        <taxon>Ophiocordyceps</taxon>
    </lineage>
</organism>
<comment type="caution">
    <text evidence="1">The sequence shown here is derived from an EMBL/GenBank/DDBJ whole genome shotgun (WGS) entry which is preliminary data.</text>
</comment>
<name>A0A367LJY1_9HYPO</name>
<accession>A0A367LJY1</accession>
<dbReference type="AlphaFoldDB" id="A0A367LJY1"/>
<reference evidence="1 2" key="1">
    <citation type="journal article" date="2015" name="BMC Genomics">
        <title>Insights from the genome of Ophiocordyceps polyrhachis-furcata to pathogenicity and host specificity in insect fungi.</title>
        <authorList>
            <person name="Wichadakul D."/>
            <person name="Kobmoo N."/>
            <person name="Ingsriswang S."/>
            <person name="Tangphatsornruang S."/>
            <person name="Chantasingh D."/>
            <person name="Luangsa-ard J.J."/>
            <person name="Eurwilaichitr L."/>
        </authorList>
    </citation>
    <scope>NUCLEOTIDE SEQUENCE [LARGE SCALE GENOMIC DNA]</scope>
    <source>
        <strain evidence="1 2">BCC 54312</strain>
    </source>
</reference>
<gene>
    <name evidence="1" type="ORF">L249_6680</name>
</gene>
<evidence type="ECO:0000313" key="2">
    <source>
        <dbReference type="Proteomes" id="UP000253664"/>
    </source>
</evidence>
<feature type="non-terminal residue" evidence="1">
    <location>
        <position position="90"/>
    </location>
</feature>
<sequence>MVDRTTSLDISQSVPFPSVPFFCFFPGESLVFQWAGMIPPRHPPSISSHRPSESTGGTWPASSPTNLFLLHVEKIGDDGIGRQTTLGYDS</sequence>
<evidence type="ECO:0000313" key="1">
    <source>
        <dbReference type="EMBL" id="RCI14745.1"/>
    </source>
</evidence>
<protein>
    <submittedName>
        <fullName evidence="1">Uncharacterized protein</fullName>
    </submittedName>
</protein>
<keyword evidence="2" id="KW-1185">Reference proteome</keyword>
<dbReference type="Proteomes" id="UP000253664">
    <property type="component" value="Unassembled WGS sequence"/>
</dbReference>